<dbReference type="SMART" id="SM00248">
    <property type="entry name" value="ANK"/>
    <property type="match status" value="4"/>
</dbReference>
<name>T1EPI5_HELRO</name>
<dbReference type="HOGENOM" id="CLU_410642_0_0_1"/>
<dbReference type="PANTHER" id="PTHR24198">
    <property type="entry name" value="ANKYRIN REPEAT AND PROTEIN KINASE DOMAIN-CONTAINING PROTEIN"/>
    <property type="match status" value="1"/>
</dbReference>
<dbReference type="AlphaFoldDB" id="T1EPI5"/>
<dbReference type="Pfam" id="PF12796">
    <property type="entry name" value="Ank_2"/>
    <property type="match status" value="2"/>
</dbReference>
<evidence type="ECO:0000256" key="1">
    <source>
        <dbReference type="ARBA" id="ARBA00022737"/>
    </source>
</evidence>
<dbReference type="Proteomes" id="UP000015101">
    <property type="component" value="Unassembled WGS sequence"/>
</dbReference>
<organism evidence="6 7">
    <name type="scientific">Helobdella robusta</name>
    <name type="common">Californian leech</name>
    <dbReference type="NCBI Taxonomy" id="6412"/>
    <lineage>
        <taxon>Eukaryota</taxon>
        <taxon>Metazoa</taxon>
        <taxon>Spiralia</taxon>
        <taxon>Lophotrochozoa</taxon>
        <taxon>Annelida</taxon>
        <taxon>Clitellata</taxon>
        <taxon>Hirudinea</taxon>
        <taxon>Rhynchobdellida</taxon>
        <taxon>Glossiphoniidae</taxon>
        <taxon>Helobdella</taxon>
    </lineage>
</organism>
<reference evidence="6" key="3">
    <citation type="submission" date="2015-06" db="UniProtKB">
        <authorList>
            <consortium name="EnsemblMetazoa"/>
        </authorList>
    </citation>
    <scope>IDENTIFICATION</scope>
</reference>
<dbReference type="GeneID" id="20198485"/>
<dbReference type="OrthoDB" id="3246549at2759"/>
<evidence type="ECO:0000256" key="3">
    <source>
        <dbReference type="PROSITE-ProRule" id="PRU00023"/>
    </source>
</evidence>
<evidence type="ECO:0000313" key="7">
    <source>
        <dbReference type="Proteomes" id="UP000015101"/>
    </source>
</evidence>
<dbReference type="InterPro" id="IPR001496">
    <property type="entry name" value="SOCS_box"/>
</dbReference>
<evidence type="ECO:0000256" key="2">
    <source>
        <dbReference type="ARBA" id="ARBA00023043"/>
    </source>
</evidence>
<keyword evidence="7" id="KW-1185">Reference proteome</keyword>
<dbReference type="eggNOG" id="KOG0504">
    <property type="taxonomic scope" value="Eukaryota"/>
</dbReference>
<keyword evidence="2 3" id="KW-0040">ANK repeat</keyword>
<dbReference type="EMBL" id="AMQM01000408">
    <property type="status" value="NOT_ANNOTATED_CDS"/>
    <property type="molecule type" value="Genomic_DNA"/>
</dbReference>
<dbReference type="EnsemblMetazoa" id="HelroT159895">
    <property type="protein sequence ID" value="HelroP159895"/>
    <property type="gene ID" value="HelroG159895"/>
</dbReference>
<dbReference type="RefSeq" id="XP_009015187.1">
    <property type="nucleotide sequence ID" value="XM_009016939.1"/>
</dbReference>
<feature type="repeat" description="ANK" evidence="3">
    <location>
        <begin position="107"/>
        <end position="135"/>
    </location>
</feature>
<dbReference type="PROSITE" id="PS50225">
    <property type="entry name" value="SOCS"/>
    <property type="match status" value="1"/>
</dbReference>
<dbReference type="STRING" id="6412.T1EPI5"/>
<dbReference type="InterPro" id="IPR036770">
    <property type="entry name" value="Ankyrin_rpt-contain_sf"/>
</dbReference>
<dbReference type="KEGG" id="hro:HELRODRAFT_159895"/>
<dbReference type="GO" id="GO:1904108">
    <property type="term" value="P:protein localization to ciliary inversin compartment"/>
    <property type="evidence" value="ECO:0000318"/>
    <property type="project" value="GO_Central"/>
</dbReference>
<dbReference type="SUPFAM" id="SSF48403">
    <property type="entry name" value="Ankyrin repeat"/>
    <property type="match status" value="2"/>
</dbReference>
<dbReference type="EMBL" id="KB096324">
    <property type="protein sequence ID" value="ESO05819.1"/>
    <property type="molecule type" value="Genomic_DNA"/>
</dbReference>
<dbReference type="Gene3D" id="1.25.40.20">
    <property type="entry name" value="Ankyrin repeat-containing domain"/>
    <property type="match status" value="3"/>
</dbReference>
<dbReference type="CTD" id="20198485"/>
<reference evidence="7" key="1">
    <citation type="submission" date="2012-12" db="EMBL/GenBank/DDBJ databases">
        <authorList>
            <person name="Hellsten U."/>
            <person name="Grimwood J."/>
            <person name="Chapman J.A."/>
            <person name="Shapiro H."/>
            <person name="Aerts A."/>
            <person name="Otillar R.P."/>
            <person name="Terry A.Y."/>
            <person name="Boore J.L."/>
            <person name="Simakov O."/>
            <person name="Marletaz F."/>
            <person name="Cho S.-J."/>
            <person name="Edsinger-Gonzales E."/>
            <person name="Havlak P."/>
            <person name="Kuo D.-H."/>
            <person name="Larsson T."/>
            <person name="Lv J."/>
            <person name="Arendt D."/>
            <person name="Savage R."/>
            <person name="Osoegawa K."/>
            <person name="de Jong P."/>
            <person name="Lindberg D.R."/>
            <person name="Seaver E.C."/>
            <person name="Weisblat D.A."/>
            <person name="Putnam N.H."/>
            <person name="Grigoriev I.V."/>
            <person name="Rokhsar D.S."/>
        </authorList>
    </citation>
    <scope>NUCLEOTIDE SEQUENCE</scope>
</reference>
<sequence>MQKSLDNLRPNKSHRLVPISYVNEVVRNSATKIFEIINNSSVTTTDVNEAKKLIEENLKCNQQSLFTVVNSNGFTLLQCSIVKNLVPFVKLFLKKGADVNSGICSLPLHLACSLGHIEIVHMLLCYGAKADLECTVCYPEEHKIRTCPDKIFCLAYQPVYTPMMCILSGDHDSLLPLLINHENSKCQIKTEFLLHEACKMGAFACSKYLMQNYSEQIVQENKEGKTPLQISLVVDADNAKFLMNNGAEIKDTVFLIDNGSTLHEMYKRKVNLGLVKATKFALEYGFRNHINMRDNEGNTALYVLLKCVGRTVRSAIQVSYDKEVIESVKLLLVSGANPNIMNHLGETALHVVLTDSLTRQLYVNQHGQVRRLKSVLQEIYKVVEILLSHGADPGPKSAAKCLPPLFYAIHIFQSLQPEMFVVVKTALKQLFFLFSKPPCNMNKRDSSGCTMFLHLLHTSYQWLSANTSAVNPFSTSIFTFLGGVLLGFVKQGMDPNDILSYKLSRGQNTISTYFTEMLSFCSLEAIDKTMYMHIKIIITKLLQNGFDMNAFIARVCSNDPSISNDVCSGGSSSSNHLADYVELHSFYLILTQSFLNRMFLNNFQEIFSLFCNTLEQRNFNIFISSFILNTNCKSDDGREISSDVREYLAKINSVPRSLKKLCRIALCVNLKWRLHPSCSYLPLPKILVEYMLTLYD</sequence>
<evidence type="ECO:0000313" key="5">
    <source>
        <dbReference type="EMBL" id="ESO05819.1"/>
    </source>
</evidence>
<dbReference type="PROSITE" id="PS50088">
    <property type="entry name" value="ANK_REPEAT"/>
    <property type="match status" value="1"/>
</dbReference>
<proteinExistence type="predicted"/>
<evidence type="ECO:0000259" key="4">
    <source>
        <dbReference type="PROSITE" id="PS50225"/>
    </source>
</evidence>
<dbReference type="GO" id="GO:0005929">
    <property type="term" value="C:cilium"/>
    <property type="evidence" value="ECO:0000318"/>
    <property type="project" value="GO_Central"/>
</dbReference>
<keyword evidence="1" id="KW-0677">Repeat</keyword>
<gene>
    <name evidence="6" type="primary">20198485</name>
    <name evidence="5" type="ORF">HELRODRAFT_159895</name>
</gene>
<dbReference type="PROSITE" id="PS50297">
    <property type="entry name" value="ANK_REP_REGION"/>
    <property type="match status" value="1"/>
</dbReference>
<dbReference type="InParanoid" id="T1EPI5"/>
<dbReference type="InterPro" id="IPR002110">
    <property type="entry name" value="Ankyrin_rpt"/>
</dbReference>
<reference evidence="5 7" key="2">
    <citation type="journal article" date="2013" name="Nature">
        <title>Insights into bilaterian evolution from three spiralian genomes.</title>
        <authorList>
            <person name="Simakov O."/>
            <person name="Marletaz F."/>
            <person name="Cho S.J."/>
            <person name="Edsinger-Gonzales E."/>
            <person name="Havlak P."/>
            <person name="Hellsten U."/>
            <person name="Kuo D.H."/>
            <person name="Larsson T."/>
            <person name="Lv J."/>
            <person name="Arendt D."/>
            <person name="Savage R."/>
            <person name="Osoegawa K."/>
            <person name="de Jong P."/>
            <person name="Grimwood J."/>
            <person name="Chapman J.A."/>
            <person name="Shapiro H."/>
            <person name="Aerts A."/>
            <person name="Otillar R.P."/>
            <person name="Terry A.Y."/>
            <person name="Boore J.L."/>
            <person name="Grigoriev I.V."/>
            <person name="Lindberg D.R."/>
            <person name="Seaver E.C."/>
            <person name="Weisblat D.A."/>
            <person name="Putnam N.H."/>
            <person name="Rokhsar D.S."/>
        </authorList>
    </citation>
    <scope>NUCLEOTIDE SEQUENCE</scope>
</reference>
<protein>
    <recommendedName>
        <fullName evidence="4">SOCS box domain-containing protein</fullName>
    </recommendedName>
</protein>
<dbReference type="OMA" id="SATIFNC"/>
<feature type="domain" description="SOCS box" evidence="4">
    <location>
        <begin position="655"/>
        <end position="691"/>
    </location>
</feature>
<accession>T1EPI5</accession>
<evidence type="ECO:0000313" key="6">
    <source>
        <dbReference type="EnsemblMetazoa" id="HelroP159895"/>
    </source>
</evidence>
<dbReference type="PANTHER" id="PTHR24198:SF165">
    <property type="entry name" value="ANKYRIN REPEAT-CONTAINING PROTEIN-RELATED"/>
    <property type="match status" value="1"/>
</dbReference>